<protein>
    <recommendedName>
        <fullName evidence="1">Competence protein CoiA-like N-terminal domain-containing protein</fullName>
    </recommendedName>
</protein>
<sequence>MYQLGAIQIDNNEYVLPYKADKNKNYKCIGCQQKVILKKGNIRKCHFAHHSLTQCSYYEHPNESELHKEAKYKLALWLKENKSIEFAWSCCKTRYDGDKCGAMEGGMEHEIHYEENDKIIIEYRDVNNKYIADVAIINDNKVKYIFEIKHTHYTTTNVRPEPWFEITTQQIFEEDINDKKDITLTCIRNNKNRYCSNCRILDEEWVNNLPRLYNKNGMETKWTQESPCIKCCRTAYSPVFVKGYRQLCKICLSICEDELKKEYDMKGKCLINIY</sequence>
<evidence type="ECO:0000313" key="2">
    <source>
        <dbReference type="EMBL" id="QHT74383.1"/>
    </source>
</evidence>
<dbReference type="InterPro" id="IPR057253">
    <property type="entry name" value="CoiA-like_N"/>
</dbReference>
<reference evidence="2" key="1">
    <citation type="journal article" date="2020" name="Nature">
        <title>Giant virus diversity and host interactions through global metagenomics.</title>
        <authorList>
            <person name="Schulz F."/>
            <person name="Roux S."/>
            <person name="Paez-Espino D."/>
            <person name="Jungbluth S."/>
            <person name="Walsh D.A."/>
            <person name="Denef V.J."/>
            <person name="McMahon K.D."/>
            <person name="Konstantinidis K.T."/>
            <person name="Eloe-Fadrosh E.A."/>
            <person name="Kyrpides N.C."/>
            <person name="Woyke T."/>
        </authorList>
    </citation>
    <scope>NUCLEOTIDE SEQUENCE</scope>
    <source>
        <strain evidence="2">GVMAG-M-3300023179-59</strain>
    </source>
</reference>
<name>A0A6C0H2W1_9ZZZZ</name>
<dbReference type="EMBL" id="MN739849">
    <property type="protein sequence ID" value="QHT74383.1"/>
    <property type="molecule type" value="Genomic_DNA"/>
</dbReference>
<dbReference type="Pfam" id="PF25164">
    <property type="entry name" value="CoiA_N"/>
    <property type="match status" value="1"/>
</dbReference>
<evidence type="ECO:0000259" key="1">
    <source>
        <dbReference type="Pfam" id="PF25164"/>
    </source>
</evidence>
<feature type="domain" description="Competence protein CoiA-like N-terminal" evidence="1">
    <location>
        <begin position="21"/>
        <end position="57"/>
    </location>
</feature>
<accession>A0A6C0H2W1</accession>
<dbReference type="AlphaFoldDB" id="A0A6C0H2W1"/>
<organism evidence="2">
    <name type="scientific">viral metagenome</name>
    <dbReference type="NCBI Taxonomy" id="1070528"/>
    <lineage>
        <taxon>unclassified sequences</taxon>
        <taxon>metagenomes</taxon>
        <taxon>organismal metagenomes</taxon>
    </lineage>
</organism>
<proteinExistence type="predicted"/>